<comment type="caution">
    <text evidence="2">The sequence shown here is derived from an EMBL/GenBank/DDBJ whole genome shotgun (WGS) entry which is preliminary data.</text>
</comment>
<protein>
    <submittedName>
        <fullName evidence="2">Uncharacterized protein</fullName>
    </submittedName>
</protein>
<dbReference type="AlphaFoldDB" id="A0AAJ0BSW1"/>
<keyword evidence="3" id="KW-1185">Reference proteome</keyword>
<proteinExistence type="predicted"/>
<name>A0AAJ0BSW1_9PEZI</name>
<evidence type="ECO:0000313" key="2">
    <source>
        <dbReference type="EMBL" id="KAK1763869.1"/>
    </source>
</evidence>
<evidence type="ECO:0000256" key="1">
    <source>
        <dbReference type="SAM" id="MobiDB-lite"/>
    </source>
</evidence>
<dbReference type="Proteomes" id="UP001244011">
    <property type="component" value="Unassembled WGS sequence"/>
</dbReference>
<organism evidence="2 3">
    <name type="scientific">Phialemonium atrogriseum</name>
    <dbReference type="NCBI Taxonomy" id="1093897"/>
    <lineage>
        <taxon>Eukaryota</taxon>
        <taxon>Fungi</taxon>
        <taxon>Dikarya</taxon>
        <taxon>Ascomycota</taxon>
        <taxon>Pezizomycotina</taxon>
        <taxon>Sordariomycetes</taxon>
        <taxon>Sordariomycetidae</taxon>
        <taxon>Cephalothecales</taxon>
        <taxon>Cephalothecaceae</taxon>
        <taxon>Phialemonium</taxon>
    </lineage>
</organism>
<feature type="region of interest" description="Disordered" evidence="1">
    <location>
        <begin position="153"/>
        <end position="199"/>
    </location>
</feature>
<accession>A0AAJ0BSW1</accession>
<feature type="region of interest" description="Disordered" evidence="1">
    <location>
        <begin position="95"/>
        <end position="134"/>
    </location>
</feature>
<feature type="compositionally biased region" description="Low complexity" evidence="1">
    <location>
        <begin position="153"/>
        <end position="164"/>
    </location>
</feature>
<sequence length="253" mass="27010">MPPSKAPSAVTSLDTIQSNPRHVGLPLRTHHQAAILLQLFQAGKTPAHKLELLNPRSAFTAAQLLECGLATAPQRIRDAFGLSVATLVKKATPQFPLQTPRSAQDAEAPQTPQSHTPQMSPWTPQSPAEVKFAQAKADCEAVEAQIGQLALASPSSSLSSGSPSVARNSGAAQPLAGPTFQAQSPTIQPPPSLSFGPAVPSIVPPPVPAPAPIQTPTGRTWYYQPSWPQPVQYRPQVRLRLQLRFNLRHNSPL</sequence>
<feature type="compositionally biased region" description="Polar residues" evidence="1">
    <location>
        <begin position="110"/>
        <end position="126"/>
    </location>
</feature>
<gene>
    <name evidence="2" type="ORF">QBC33DRAFT_622581</name>
</gene>
<dbReference type="EMBL" id="MU839024">
    <property type="protein sequence ID" value="KAK1763869.1"/>
    <property type="molecule type" value="Genomic_DNA"/>
</dbReference>
<dbReference type="GeneID" id="85316032"/>
<reference evidence="2" key="1">
    <citation type="submission" date="2023-06" db="EMBL/GenBank/DDBJ databases">
        <title>Genome-scale phylogeny and comparative genomics of the fungal order Sordariales.</title>
        <authorList>
            <consortium name="Lawrence Berkeley National Laboratory"/>
            <person name="Hensen N."/>
            <person name="Bonometti L."/>
            <person name="Westerberg I."/>
            <person name="Brannstrom I.O."/>
            <person name="Guillou S."/>
            <person name="Cros-Aarteil S."/>
            <person name="Calhoun S."/>
            <person name="Haridas S."/>
            <person name="Kuo A."/>
            <person name="Mondo S."/>
            <person name="Pangilinan J."/>
            <person name="Riley R."/>
            <person name="Labutti K."/>
            <person name="Andreopoulos B."/>
            <person name="Lipzen A."/>
            <person name="Chen C."/>
            <person name="Yanf M."/>
            <person name="Daum C."/>
            <person name="Ng V."/>
            <person name="Clum A."/>
            <person name="Steindorff A."/>
            <person name="Ohm R."/>
            <person name="Martin F."/>
            <person name="Silar P."/>
            <person name="Natvig D."/>
            <person name="Lalanne C."/>
            <person name="Gautier V."/>
            <person name="Ament-Velasquez S.L."/>
            <person name="Kruys A."/>
            <person name="Hutchinson M.I."/>
            <person name="Powell A.J."/>
            <person name="Barry K."/>
            <person name="Miller A.N."/>
            <person name="Grigoriev I.V."/>
            <person name="Debuchy R."/>
            <person name="Gladieux P."/>
            <person name="Thoren M.H."/>
            <person name="Johannesson H."/>
        </authorList>
    </citation>
    <scope>NUCLEOTIDE SEQUENCE</scope>
    <source>
        <strain evidence="2">8032-3</strain>
    </source>
</reference>
<dbReference type="RefSeq" id="XP_060280082.1">
    <property type="nucleotide sequence ID" value="XM_060432845.1"/>
</dbReference>
<evidence type="ECO:0000313" key="3">
    <source>
        <dbReference type="Proteomes" id="UP001244011"/>
    </source>
</evidence>